<comment type="subcellular location">
    <subcellularLocation>
        <location evidence="1">Membrane</location>
        <topology evidence="1">Multi-pass membrane protein</topology>
    </subcellularLocation>
</comment>
<dbReference type="GO" id="GO:0032979">
    <property type="term" value="P:protein insertion into mitochondrial inner membrane from matrix"/>
    <property type="evidence" value="ECO:0007669"/>
    <property type="project" value="TreeGrafter"/>
</dbReference>
<dbReference type="PANTHER" id="PTHR12428">
    <property type="entry name" value="OXA1"/>
    <property type="match status" value="1"/>
</dbReference>
<proteinExistence type="inferred from homology"/>
<dbReference type="InterPro" id="IPR001708">
    <property type="entry name" value="YidC/ALB3/OXA1/COX18"/>
</dbReference>
<evidence type="ECO:0000313" key="8">
    <source>
        <dbReference type="EMBL" id="KAK9293012.1"/>
    </source>
</evidence>
<protein>
    <recommendedName>
        <fullName evidence="10">ALBINO3-like protein 2, chloroplastic</fullName>
    </recommendedName>
</protein>
<accession>A0AAP0SDH6</accession>
<gene>
    <name evidence="8" type="ORF">L1049_020996</name>
</gene>
<keyword evidence="4 7" id="KW-1133">Transmembrane helix</keyword>
<reference evidence="8 9" key="1">
    <citation type="journal article" date="2024" name="Plant J.">
        <title>Genome sequences and population genomics reveal climatic adaptation and genomic divergence between two closely related sweetgum species.</title>
        <authorList>
            <person name="Xu W.Q."/>
            <person name="Ren C.Q."/>
            <person name="Zhang X.Y."/>
            <person name="Comes H.P."/>
            <person name="Liu X.H."/>
            <person name="Li Y.G."/>
            <person name="Kettle C.J."/>
            <person name="Jalonen R."/>
            <person name="Gaisberger H."/>
            <person name="Ma Y.Z."/>
            <person name="Qiu Y.X."/>
        </authorList>
    </citation>
    <scope>NUCLEOTIDE SEQUENCE [LARGE SCALE GENOMIC DNA]</scope>
    <source>
        <strain evidence="8">Hangzhou</strain>
    </source>
</reference>
<evidence type="ECO:0000256" key="3">
    <source>
        <dbReference type="ARBA" id="ARBA00022692"/>
    </source>
</evidence>
<dbReference type="Gene3D" id="1.25.40.10">
    <property type="entry name" value="Tetratricopeptide repeat domain"/>
    <property type="match status" value="1"/>
</dbReference>
<dbReference type="GO" id="GO:0032977">
    <property type="term" value="F:membrane insertase activity"/>
    <property type="evidence" value="ECO:0007669"/>
    <property type="project" value="InterPro"/>
</dbReference>
<keyword evidence="9" id="KW-1185">Reference proteome</keyword>
<comment type="similarity">
    <text evidence="2">Belongs to the OXA1/ALB3/YidC (TC 2.A.9.2) family.</text>
</comment>
<evidence type="ECO:0000256" key="1">
    <source>
        <dbReference type="ARBA" id="ARBA00004141"/>
    </source>
</evidence>
<dbReference type="PANTHER" id="PTHR12428:SF65">
    <property type="entry name" value="CYTOCHROME C OXIDASE ASSEMBLY PROTEIN COX18, MITOCHONDRIAL"/>
    <property type="match status" value="1"/>
</dbReference>
<name>A0AAP0SDH6_LIQFO</name>
<dbReference type="Pfam" id="PF14559">
    <property type="entry name" value="TPR_19"/>
    <property type="match status" value="1"/>
</dbReference>
<evidence type="ECO:0000256" key="6">
    <source>
        <dbReference type="SAM" id="MobiDB-lite"/>
    </source>
</evidence>
<dbReference type="AlphaFoldDB" id="A0AAP0SDH6"/>
<sequence length="511" mass="56632">MATSKLFSHLRRRSLSSVTLFRPIQSCHLSNPISPSPPPPAPGRRQHFAPPSIGSPASLHFFYSRSFSTRSSSTRDSEYRELGLEPDSATESDLSNLGFGGGSDVVDGVIDGVAESILPVGAVISILDGYHDLTGLPWWIIIASSTFALRITLFPVLILQLNKLKRIGELFPKLPPPLPPPLSGRSFIDQILLFRMERQAIGCPSFLWFLAFFCVQVPCFLLWMTSIRKMSLDHHPGFDCGGILWFQNLTEFPHGVLGPIFPFLIAGLHFINVQITFQTSAIRKETGLFGSLAKLYKSYLDILTLPIFFIGFCVPQGSLVYWVTNSSISVIQQLSLKHPAVRKTLGLPELPDKEALEEVANPLELDTTGVKSLDLQTKQHRTSVQNLTPKELVALSIQRLAKADSERAIPLLQLALDKDPEYIRALIVLGQTLLQKGLLAEATEYLERAVSKLFLVSNPTEAEDVDLLILASQWAGVACIRQKKNAEGLVHLERVSAFERARGFKEQSPLF</sequence>
<feature type="transmembrane region" description="Helical" evidence="7">
    <location>
        <begin position="298"/>
        <end position="323"/>
    </location>
</feature>
<feature type="transmembrane region" description="Helical" evidence="7">
    <location>
        <begin position="205"/>
        <end position="224"/>
    </location>
</feature>
<dbReference type="SUPFAM" id="SSF48452">
    <property type="entry name" value="TPR-like"/>
    <property type="match status" value="1"/>
</dbReference>
<dbReference type="CDD" id="cd20069">
    <property type="entry name" value="5TM_Oxa1-like"/>
    <property type="match status" value="1"/>
</dbReference>
<evidence type="ECO:0000256" key="5">
    <source>
        <dbReference type="ARBA" id="ARBA00023136"/>
    </source>
</evidence>
<keyword evidence="5 7" id="KW-0472">Membrane</keyword>
<feature type="region of interest" description="Disordered" evidence="6">
    <location>
        <begin position="29"/>
        <end position="49"/>
    </location>
</feature>
<comment type="caution">
    <text evidence="8">The sequence shown here is derived from an EMBL/GenBank/DDBJ whole genome shotgun (WGS) entry which is preliminary data.</text>
</comment>
<evidence type="ECO:0000256" key="4">
    <source>
        <dbReference type="ARBA" id="ARBA00022989"/>
    </source>
</evidence>
<organism evidence="8 9">
    <name type="scientific">Liquidambar formosana</name>
    <name type="common">Formosan gum</name>
    <dbReference type="NCBI Taxonomy" id="63359"/>
    <lineage>
        <taxon>Eukaryota</taxon>
        <taxon>Viridiplantae</taxon>
        <taxon>Streptophyta</taxon>
        <taxon>Embryophyta</taxon>
        <taxon>Tracheophyta</taxon>
        <taxon>Spermatophyta</taxon>
        <taxon>Magnoliopsida</taxon>
        <taxon>eudicotyledons</taxon>
        <taxon>Gunneridae</taxon>
        <taxon>Pentapetalae</taxon>
        <taxon>Saxifragales</taxon>
        <taxon>Altingiaceae</taxon>
        <taxon>Liquidambar</taxon>
    </lineage>
</organism>
<keyword evidence="3 7" id="KW-0812">Transmembrane</keyword>
<dbReference type="InterPro" id="IPR011990">
    <property type="entry name" value="TPR-like_helical_dom_sf"/>
</dbReference>
<feature type="transmembrane region" description="Helical" evidence="7">
    <location>
        <begin position="138"/>
        <end position="159"/>
    </location>
</feature>
<feature type="transmembrane region" description="Helical" evidence="7">
    <location>
        <begin position="256"/>
        <end position="277"/>
    </location>
</feature>
<dbReference type="EMBL" id="JBBPBK010000001">
    <property type="protein sequence ID" value="KAK9293012.1"/>
    <property type="molecule type" value="Genomic_DNA"/>
</dbReference>
<dbReference type="Proteomes" id="UP001415857">
    <property type="component" value="Unassembled WGS sequence"/>
</dbReference>
<evidence type="ECO:0008006" key="10">
    <source>
        <dbReference type="Google" id="ProtNLM"/>
    </source>
</evidence>
<evidence type="ECO:0000313" key="9">
    <source>
        <dbReference type="Proteomes" id="UP001415857"/>
    </source>
</evidence>
<evidence type="ECO:0000256" key="2">
    <source>
        <dbReference type="ARBA" id="ARBA00010583"/>
    </source>
</evidence>
<dbReference type="GO" id="GO:0005743">
    <property type="term" value="C:mitochondrial inner membrane"/>
    <property type="evidence" value="ECO:0007669"/>
    <property type="project" value="TreeGrafter"/>
</dbReference>
<evidence type="ECO:0000256" key="7">
    <source>
        <dbReference type="SAM" id="Phobius"/>
    </source>
</evidence>